<protein>
    <recommendedName>
        <fullName evidence="4">NACHT domain-containing protein</fullName>
    </recommendedName>
</protein>
<evidence type="ECO:0000313" key="3">
    <source>
        <dbReference type="EMBL" id="VFK11780.1"/>
    </source>
</evidence>
<evidence type="ECO:0008006" key="4">
    <source>
        <dbReference type="Google" id="ProtNLM"/>
    </source>
</evidence>
<dbReference type="EMBL" id="CAADEZ010000219">
    <property type="protein sequence ID" value="VFJ58600.1"/>
    <property type="molecule type" value="Genomic_DNA"/>
</dbReference>
<dbReference type="SUPFAM" id="SSF52540">
    <property type="entry name" value="P-loop containing nucleoside triphosphate hydrolases"/>
    <property type="match status" value="1"/>
</dbReference>
<dbReference type="InterPro" id="IPR027417">
    <property type="entry name" value="P-loop_NTPase"/>
</dbReference>
<evidence type="ECO:0000313" key="2">
    <source>
        <dbReference type="EMBL" id="VFJ58600.1"/>
    </source>
</evidence>
<name>A0A450SX24_9GAMM</name>
<organism evidence="2">
    <name type="scientific">Candidatus Kentrum sp. FM</name>
    <dbReference type="NCBI Taxonomy" id="2126340"/>
    <lineage>
        <taxon>Bacteria</taxon>
        <taxon>Pseudomonadati</taxon>
        <taxon>Pseudomonadota</taxon>
        <taxon>Gammaproteobacteria</taxon>
        <taxon>Candidatus Kentrum</taxon>
    </lineage>
</organism>
<dbReference type="EMBL" id="CAADFA010000220">
    <property type="protein sequence ID" value="VFJ58285.1"/>
    <property type="molecule type" value="Genomic_DNA"/>
</dbReference>
<accession>A0A450SX24</accession>
<proteinExistence type="predicted"/>
<reference evidence="2" key="1">
    <citation type="submission" date="2019-02" db="EMBL/GenBank/DDBJ databases">
        <authorList>
            <person name="Gruber-Vodicka R. H."/>
            <person name="Seah K. B. B."/>
        </authorList>
    </citation>
    <scope>NUCLEOTIDE SEQUENCE</scope>
    <source>
        <strain evidence="2">BECK_BZ163</strain>
        <strain evidence="3">BECK_BZ164</strain>
        <strain evidence="1">BECK_BZ165</strain>
    </source>
</reference>
<dbReference type="EMBL" id="CAADFL010000206">
    <property type="protein sequence ID" value="VFK11780.1"/>
    <property type="molecule type" value="Genomic_DNA"/>
</dbReference>
<dbReference type="Gene3D" id="3.40.50.300">
    <property type="entry name" value="P-loop containing nucleotide triphosphate hydrolases"/>
    <property type="match status" value="1"/>
</dbReference>
<sequence>MDYNLSRLSPRSFEQLIQALASAVIGPGIVVFGDGPDGGREAIYDGPMLFPNDAAPWNGYLVVQAKFRQRPGRDDGDWARRELRKELKKFTDPRRKLRKPEYYLFATNVVLTPAVDTGGKDRVTRLLEEYTPQLGLKGFHVWDYDQIGTLVDLYPAIRQTYLDRITPGDVLTKVLERMEPKRPDFRRVMSLLLQKELLADQYVKLGQAGHSDEGRTPLARVFVELPVGDAKEFADAAAADPLAATGSGKKEETPNAIRELLSLGSAWLDPQSNLQPNRPAPGEQVTQEPGRVVLVGGPGQGKSTLGQFLCQLHRVKLLDTHIDPQAHLLPEVQAARALIREQCEAESLSLPAVARFPLRVELNAFASELENEQASSLFDYLLRRIRMRTDYEIEQDDLRAWLAAYPWLMVLDGLDEVPAASNRGQVLEAIQGFLVEAHTCNADLLLVATTRPQGYNDDFSPDYYRHRYLLPLDVSRALRYAGRLAAERWPDDMDRRQRIAERLERAGEEAATARLMKSPLQVTIMALLVETVGQPPRERWRLFNKYYEVIFQREQERDIPAAELLNRFESDIHAIHQRVGRYLQMQSERSGGTEAVLSLDQFRKLVEERLTEEGHEGEELARLAGNIINAALERLVFLVAPREKVIGFEIRSLQEFMAAQWLMEDKDDTVRRNLRAIAPASHWRNVFLFATGRCFHDKQHLRAEVKVLCDECNEGGGIQQPDTGLEQGLLLGSRLALEILEDGALGNQPGQLKVYARLALRLLELPPAEEHRRLARQYRPALEAVFREELQRHLGNQWLERQFGAWRTLLELIRREETPWAPGMADAHWPQTPEAGLGILKVFEGIGQPSGWLVGRLAELIPKVTPGEIGGLPFGIRRSWANLPESQDREIIRAAGELSATRSGLGVTINDIERIAFTLVPLHAGESSERRDLRPFPGRWEWQWLFAVEEFRQRPSQEGLAALLAGLAKHRVEDITRQFGRTLSNLAWPVEACIRAAQEGEDLDRLARAAERGLLGDKADWLVAQGRWKESGLTERDLCYEPKDGLPFDDRIGDCGFPFEVGYDFSPPLTINTISQLHTIWKVLPPSLARNRVADVILFLLRLSDSVWQAISGAELLGLARDAKLKELALRLLQLLPERVWEDEDGRQAIELLGRYEQIFPEPIAPETARHLERLLREYPQPWGILRLLAAACASGYRPETKVPIFAPTGCEEARYRGAALLIRIAQGILASGEIEPAEVARELAGLSEAVPGERLLNRALRVIDEQRLSGPGVERFLVALLQALPERDWRGRRRVLGTMQDQQRRHVSCLSEKV</sequence>
<evidence type="ECO:0000313" key="1">
    <source>
        <dbReference type="EMBL" id="VFJ58285.1"/>
    </source>
</evidence>
<gene>
    <name evidence="2" type="ORF">BECKFM1743A_GA0114220_102191</name>
    <name evidence="3" type="ORF">BECKFM1743B_GA0114221_102063</name>
    <name evidence="1" type="ORF">BECKFM1743C_GA0114222_102201</name>
</gene>